<dbReference type="EMBL" id="JAKFHA010000002">
    <property type="protein sequence ID" value="MCF2526741.1"/>
    <property type="molecule type" value="Genomic_DNA"/>
</dbReference>
<dbReference type="RefSeq" id="WP_235050879.1">
    <property type="nucleotide sequence ID" value="NZ_JAKFHA010000002.1"/>
</dbReference>
<keyword evidence="2" id="KW-1185">Reference proteome</keyword>
<sequence length="138" mass="14924">MTANDPLRIAGLDALDAAARMIRQSLKGVDVGGVNAVYGHASTLKVRGVDIRIDVVLRGPECRTYVPDFDGPKVDDRPAYEPSAKHMLAAHVAVAKEAYRQVSMTDVGTASWNQLLAQRAELRGTLAALLDAVEKWAR</sequence>
<evidence type="ECO:0000313" key="2">
    <source>
        <dbReference type="Proteomes" id="UP001165378"/>
    </source>
</evidence>
<reference evidence="1" key="1">
    <citation type="submission" date="2022-01" db="EMBL/GenBank/DDBJ databases">
        <title>Genome-Based Taxonomic Classification of the Phylum Actinobacteria.</title>
        <authorList>
            <person name="Gao Y."/>
        </authorList>
    </citation>
    <scope>NUCLEOTIDE SEQUENCE</scope>
    <source>
        <strain evidence="1">KLBMP 8922</strain>
    </source>
</reference>
<dbReference type="AlphaFoldDB" id="A0AA41TYS6"/>
<gene>
    <name evidence="1" type="ORF">LZ495_05830</name>
</gene>
<organism evidence="1 2">
    <name type="scientific">Yinghuangia soli</name>
    <dbReference type="NCBI Taxonomy" id="2908204"/>
    <lineage>
        <taxon>Bacteria</taxon>
        <taxon>Bacillati</taxon>
        <taxon>Actinomycetota</taxon>
        <taxon>Actinomycetes</taxon>
        <taxon>Kitasatosporales</taxon>
        <taxon>Streptomycetaceae</taxon>
        <taxon>Yinghuangia</taxon>
    </lineage>
</organism>
<accession>A0AA41TYS6</accession>
<comment type="caution">
    <text evidence="1">The sequence shown here is derived from an EMBL/GenBank/DDBJ whole genome shotgun (WGS) entry which is preliminary data.</text>
</comment>
<proteinExistence type="predicted"/>
<protein>
    <submittedName>
        <fullName evidence="1">Uncharacterized protein</fullName>
    </submittedName>
</protein>
<evidence type="ECO:0000313" key="1">
    <source>
        <dbReference type="EMBL" id="MCF2526741.1"/>
    </source>
</evidence>
<dbReference type="Proteomes" id="UP001165378">
    <property type="component" value="Unassembled WGS sequence"/>
</dbReference>
<name>A0AA41TYS6_9ACTN</name>